<dbReference type="EMBL" id="GBRH01240892">
    <property type="protein sequence ID" value="JAD57003.1"/>
    <property type="molecule type" value="Transcribed_RNA"/>
</dbReference>
<protein>
    <submittedName>
        <fullName evidence="1">Uncharacterized protein</fullName>
    </submittedName>
</protein>
<evidence type="ECO:0000313" key="1">
    <source>
        <dbReference type="EMBL" id="JAD57003.1"/>
    </source>
</evidence>
<proteinExistence type="predicted"/>
<reference evidence="1" key="1">
    <citation type="submission" date="2014-09" db="EMBL/GenBank/DDBJ databases">
        <authorList>
            <person name="Magalhaes I.L.F."/>
            <person name="Oliveira U."/>
            <person name="Santos F.R."/>
            <person name="Vidigal T.H.D.A."/>
            <person name="Brescovit A.D."/>
            <person name="Santos A.J."/>
        </authorList>
    </citation>
    <scope>NUCLEOTIDE SEQUENCE</scope>
    <source>
        <tissue evidence="1">Shoot tissue taken approximately 20 cm above the soil surface</tissue>
    </source>
</reference>
<accession>A0A0A9B4D0</accession>
<sequence length="35" mass="3930">MLFLARLEYDSLTAIASGVVFRSTNCWHSSPVIFP</sequence>
<reference evidence="1" key="2">
    <citation type="journal article" date="2015" name="Data Brief">
        <title>Shoot transcriptome of the giant reed, Arundo donax.</title>
        <authorList>
            <person name="Barrero R.A."/>
            <person name="Guerrero F.D."/>
            <person name="Moolhuijzen P."/>
            <person name="Goolsby J.A."/>
            <person name="Tidwell J."/>
            <person name="Bellgard S.E."/>
            <person name="Bellgard M.I."/>
        </authorList>
    </citation>
    <scope>NUCLEOTIDE SEQUENCE</scope>
    <source>
        <tissue evidence="1">Shoot tissue taken approximately 20 cm above the soil surface</tissue>
    </source>
</reference>
<name>A0A0A9B4D0_ARUDO</name>
<organism evidence="1">
    <name type="scientific">Arundo donax</name>
    <name type="common">Giant reed</name>
    <name type="synonym">Donax arundinaceus</name>
    <dbReference type="NCBI Taxonomy" id="35708"/>
    <lineage>
        <taxon>Eukaryota</taxon>
        <taxon>Viridiplantae</taxon>
        <taxon>Streptophyta</taxon>
        <taxon>Embryophyta</taxon>
        <taxon>Tracheophyta</taxon>
        <taxon>Spermatophyta</taxon>
        <taxon>Magnoliopsida</taxon>
        <taxon>Liliopsida</taxon>
        <taxon>Poales</taxon>
        <taxon>Poaceae</taxon>
        <taxon>PACMAD clade</taxon>
        <taxon>Arundinoideae</taxon>
        <taxon>Arundineae</taxon>
        <taxon>Arundo</taxon>
    </lineage>
</organism>
<dbReference type="AlphaFoldDB" id="A0A0A9B4D0"/>